<organism evidence="8 9">
    <name type="scientific">Nocardioides aurantiacus</name>
    <dbReference type="NCBI Taxonomy" id="86796"/>
    <lineage>
        <taxon>Bacteria</taxon>
        <taxon>Bacillati</taxon>
        <taxon>Actinomycetota</taxon>
        <taxon>Actinomycetes</taxon>
        <taxon>Propionibacteriales</taxon>
        <taxon>Nocardioidaceae</taxon>
        <taxon>Nocardioides</taxon>
    </lineage>
</organism>
<evidence type="ECO:0000313" key="9">
    <source>
        <dbReference type="Proteomes" id="UP000281738"/>
    </source>
</evidence>
<dbReference type="InterPro" id="IPR000878">
    <property type="entry name" value="4pyrrol_Mease"/>
</dbReference>
<dbReference type="PANTHER" id="PTHR43467:SF1">
    <property type="entry name" value="PRECORRIN-6A SYNTHASE [DEACETYLATING]"/>
    <property type="match status" value="1"/>
</dbReference>
<dbReference type="NCBIfam" id="TIGR02434">
    <property type="entry name" value="CobF"/>
    <property type="match status" value="1"/>
</dbReference>
<evidence type="ECO:0000256" key="1">
    <source>
        <dbReference type="ARBA" id="ARBA00004953"/>
    </source>
</evidence>
<dbReference type="Gene3D" id="3.30.950.10">
    <property type="entry name" value="Methyltransferase, Cobalt-precorrin-4 Transmethylase, Domain 2"/>
    <property type="match status" value="1"/>
</dbReference>
<evidence type="ECO:0000259" key="7">
    <source>
        <dbReference type="Pfam" id="PF00590"/>
    </source>
</evidence>
<keyword evidence="4" id="KW-0808">Transferase</keyword>
<dbReference type="PIRSF" id="PIRSF036525">
    <property type="entry name" value="CobF"/>
    <property type="match status" value="1"/>
</dbReference>
<keyword evidence="9" id="KW-1185">Reference proteome</keyword>
<dbReference type="Pfam" id="PF00590">
    <property type="entry name" value="TP_methylase"/>
    <property type="match status" value="1"/>
</dbReference>
<dbReference type="InterPro" id="IPR035996">
    <property type="entry name" value="4pyrrol_Methylase_sf"/>
</dbReference>
<keyword evidence="5" id="KW-0949">S-adenosyl-L-methionine</keyword>
<evidence type="ECO:0000256" key="4">
    <source>
        <dbReference type="ARBA" id="ARBA00022679"/>
    </source>
</evidence>
<sequence>MSPTTRPGASSGTRPGAGGVRRVRLIGVGPGDPDQVTLEAVRAMREVDFFVVSDKSGAGDDDPLVAARERLLERHLDGPARVVRVDDPVRERRPDRTASDQEYAEVVASWHEARAAAFEQALLDHDGDAGFLVWGDPAFYDSTIRVLEQVRDRGRVPLAVEVVPGISSIQLLAARHAIVLHEVGQPMHVTTGRRLAEAVESGQDNVVVMLNRSMELAGLDDWWIWWGADLGTPHEELVAGRVGDVRDEIDAARQRARAAAGWVMDVFLLRRVSTGSTDDREVAP</sequence>
<reference evidence="8 9" key="1">
    <citation type="submission" date="2018-11" db="EMBL/GenBank/DDBJ databases">
        <title>Sequencing the genomes of 1000 actinobacteria strains.</title>
        <authorList>
            <person name="Klenk H.-P."/>
        </authorList>
    </citation>
    <scope>NUCLEOTIDE SEQUENCE [LARGE SCALE GENOMIC DNA]</scope>
    <source>
        <strain evidence="8 9">DSM 12652</strain>
    </source>
</reference>
<dbReference type="EMBL" id="RKHO01000001">
    <property type="protein sequence ID" value="ROR90266.1"/>
    <property type="molecule type" value="Genomic_DNA"/>
</dbReference>
<dbReference type="GO" id="GO:0009236">
    <property type="term" value="P:cobalamin biosynthetic process"/>
    <property type="evidence" value="ECO:0007669"/>
    <property type="project" value="UniProtKB-KW"/>
</dbReference>
<feature type="compositionally biased region" description="Polar residues" evidence="6">
    <location>
        <begin position="1"/>
        <end position="13"/>
    </location>
</feature>
<accession>A0A3N2CS67</accession>
<evidence type="ECO:0000313" key="8">
    <source>
        <dbReference type="EMBL" id="ROR90266.1"/>
    </source>
</evidence>
<feature type="region of interest" description="Disordered" evidence="6">
    <location>
        <begin position="1"/>
        <end position="20"/>
    </location>
</feature>
<dbReference type="InterPro" id="IPR012797">
    <property type="entry name" value="CobF"/>
</dbReference>
<dbReference type="GO" id="GO:0043819">
    <property type="term" value="F:precorrin-6A synthase (deacetylating) activity"/>
    <property type="evidence" value="ECO:0007669"/>
    <property type="project" value="InterPro"/>
</dbReference>
<feature type="domain" description="Tetrapyrrole methylase" evidence="7">
    <location>
        <begin position="23"/>
        <end position="244"/>
    </location>
</feature>
<comment type="caution">
    <text evidence="8">The sequence shown here is derived from an EMBL/GenBank/DDBJ whole genome shotgun (WGS) entry which is preliminary data.</text>
</comment>
<evidence type="ECO:0000256" key="6">
    <source>
        <dbReference type="SAM" id="MobiDB-lite"/>
    </source>
</evidence>
<dbReference type="Proteomes" id="UP000281738">
    <property type="component" value="Unassembled WGS sequence"/>
</dbReference>
<dbReference type="InterPro" id="IPR014776">
    <property type="entry name" value="4pyrrole_Mease_sub2"/>
</dbReference>
<comment type="pathway">
    <text evidence="1">Cofactor biosynthesis; adenosylcobalamin biosynthesis.</text>
</comment>
<name>A0A3N2CS67_9ACTN</name>
<evidence type="ECO:0000256" key="5">
    <source>
        <dbReference type="ARBA" id="ARBA00022691"/>
    </source>
</evidence>
<dbReference type="PANTHER" id="PTHR43467">
    <property type="entry name" value="COBALT-PRECORRIN-2 C(20)-METHYLTRANSFERASE"/>
    <property type="match status" value="1"/>
</dbReference>
<dbReference type="GO" id="GO:0032259">
    <property type="term" value="P:methylation"/>
    <property type="evidence" value="ECO:0007669"/>
    <property type="project" value="UniProtKB-KW"/>
</dbReference>
<evidence type="ECO:0000256" key="2">
    <source>
        <dbReference type="ARBA" id="ARBA00022573"/>
    </source>
</evidence>
<gene>
    <name evidence="8" type="ORF">EDD33_1102</name>
</gene>
<dbReference type="SUPFAM" id="SSF53790">
    <property type="entry name" value="Tetrapyrrole methylase"/>
    <property type="match status" value="1"/>
</dbReference>
<keyword evidence="3" id="KW-0489">Methyltransferase</keyword>
<proteinExistence type="predicted"/>
<dbReference type="CDD" id="cd11643">
    <property type="entry name" value="Precorrin-6A-synthase"/>
    <property type="match status" value="1"/>
</dbReference>
<dbReference type="Gene3D" id="3.40.1010.10">
    <property type="entry name" value="Cobalt-precorrin-4 Transmethylase, Domain 1"/>
    <property type="match status" value="1"/>
</dbReference>
<evidence type="ECO:0000256" key="3">
    <source>
        <dbReference type="ARBA" id="ARBA00022603"/>
    </source>
</evidence>
<dbReference type="RefSeq" id="WP_246003377.1">
    <property type="nucleotide sequence ID" value="NZ_RKHO01000001.1"/>
</dbReference>
<protein>
    <submittedName>
        <fullName evidence="8">Precorrin-6A synthase (Deacetylating)</fullName>
    </submittedName>
</protein>
<dbReference type="AlphaFoldDB" id="A0A3N2CS67"/>
<dbReference type="InterPro" id="IPR014777">
    <property type="entry name" value="4pyrrole_Mease_sub1"/>
</dbReference>
<keyword evidence="2" id="KW-0169">Cobalamin biosynthesis</keyword>